<feature type="transmembrane region" description="Helical" evidence="2">
    <location>
        <begin position="12"/>
        <end position="32"/>
    </location>
</feature>
<evidence type="ECO:0000256" key="1">
    <source>
        <dbReference type="SAM" id="MobiDB-lite"/>
    </source>
</evidence>
<evidence type="ECO:0000313" key="3">
    <source>
        <dbReference type="EMBL" id="QQM66892.1"/>
    </source>
</evidence>
<gene>
    <name evidence="3" type="ORF">JG540_07450</name>
</gene>
<feature type="transmembrane region" description="Helical" evidence="2">
    <location>
        <begin position="38"/>
        <end position="59"/>
    </location>
</feature>
<organism evidence="3 4">
    <name type="scientific">Actinomyces weissii</name>
    <dbReference type="NCBI Taxonomy" id="675090"/>
    <lineage>
        <taxon>Bacteria</taxon>
        <taxon>Bacillati</taxon>
        <taxon>Actinomycetota</taxon>
        <taxon>Actinomycetes</taxon>
        <taxon>Actinomycetales</taxon>
        <taxon>Actinomycetaceae</taxon>
        <taxon>Actinomyces</taxon>
    </lineage>
</organism>
<reference evidence="3 4" key="1">
    <citation type="submission" date="2020-12" db="EMBL/GenBank/DDBJ databases">
        <authorList>
            <person name="Zhou J."/>
        </authorList>
    </citation>
    <scope>NUCLEOTIDE SEQUENCE [LARGE SCALE GENOMIC DNA]</scope>
    <source>
        <strain evidence="3 4">CCUG 61299</strain>
    </source>
</reference>
<dbReference type="EMBL" id="CP066802">
    <property type="protein sequence ID" value="QQM66892.1"/>
    <property type="molecule type" value="Genomic_DNA"/>
</dbReference>
<evidence type="ECO:0000313" key="4">
    <source>
        <dbReference type="Proteomes" id="UP000595895"/>
    </source>
</evidence>
<dbReference type="RefSeq" id="WP_200275031.1">
    <property type="nucleotide sequence ID" value="NZ_CP066802.1"/>
</dbReference>
<proteinExistence type="predicted"/>
<dbReference type="AlphaFoldDB" id="A0A7T7M8N7"/>
<dbReference type="Proteomes" id="UP000595895">
    <property type="component" value="Chromosome"/>
</dbReference>
<evidence type="ECO:0000256" key="2">
    <source>
        <dbReference type="SAM" id="Phobius"/>
    </source>
</evidence>
<accession>A0A7T7M8N7</accession>
<keyword evidence="2" id="KW-0812">Transmembrane</keyword>
<dbReference type="KEGG" id="awe:JG540_07450"/>
<keyword evidence="2" id="KW-0472">Membrane</keyword>
<feature type="compositionally biased region" description="Polar residues" evidence="1">
    <location>
        <begin position="83"/>
        <end position="92"/>
    </location>
</feature>
<sequence length="92" mass="9296">MRERRRPRAVAVCYVLATCAVAAAVGLVATALGHGRNAALILLAAPALGALGALTLAWARRAGADGLSPGDASEDHQPPSPEALSSEQAEQV</sequence>
<keyword evidence="2" id="KW-1133">Transmembrane helix</keyword>
<protein>
    <submittedName>
        <fullName evidence="3">Uncharacterized protein</fullName>
    </submittedName>
</protein>
<feature type="region of interest" description="Disordered" evidence="1">
    <location>
        <begin position="65"/>
        <end position="92"/>
    </location>
</feature>
<keyword evidence="4" id="KW-1185">Reference proteome</keyword>
<name>A0A7T7M8N7_9ACTO</name>